<accession>W7UBU5</accession>
<sequence length="96" mass="10725">MACRSVMMLLKMVIYEVVTSRMEVYDHKPLLNTSDTRKSHGEDREALIFCLFTYFSITFLGTEPFIVLPGAPDCSPCSVRSGSDECKMISAFAPCS</sequence>
<evidence type="ECO:0000313" key="3">
    <source>
        <dbReference type="Proteomes" id="UP000019335"/>
    </source>
</evidence>
<comment type="caution">
    <text evidence="2">The sequence shown here is derived from an EMBL/GenBank/DDBJ whole genome shotgun (WGS) entry which is preliminary data.</text>
</comment>
<keyword evidence="3" id="KW-1185">Reference proteome</keyword>
<dbReference type="AlphaFoldDB" id="W7UBU5"/>
<evidence type="ECO:0000256" key="1">
    <source>
        <dbReference type="SAM" id="Phobius"/>
    </source>
</evidence>
<evidence type="ECO:0000313" key="2">
    <source>
        <dbReference type="EMBL" id="EWM30251.1"/>
    </source>
</evidence>
<dbReference type="EMBL" id="AZIL01000038">
    <property type="protein sequence ID" value="EWM30251.1"/>
    <property type="molecule type" value="Genomic_DNA"/>
</dbReference>
<proteinExistence type="predicted"/>
<dbReference type="Proteomes" id="UP000019335">
    <property type="component" value="Chromosome 1"/>
</dbReference>
<keyword evidence="1" id="KW-0472">Membrane</keyword>
<keyword evidence="1" id="KW-0812">Transmembrane</keyword>
<name>W7UBU5_9STRA</name>
<organism evidence="2 3">
    <name type="scientific">Nannochloropsis gaditana</name>
    <dbReference type="NCBI Taxonomy" id="72520"/>
    <lineage>
        <taxon>Eukaryota</taxon>
        <taxon>Sar</taxon>
        <taxon>Stramenopiles</taxon>
        <taxon>Ochrophyta</taxon>
        <taxon>Eustigmatophyceae</taxon>
        <taxon>Eustigmatales</taxon>
        <taxon>Monodopsidaceae</taxon>
        <taxon>Nannochloropsis</taxon>
    </lineage>
</organism>
<feature type="transmembrane region" description="Helical" evidence="1">
    <location>
        <begin position="46"/>
        <end position="68"/>
    </location>
</feature>
<gene>
    <name evidence="2" type="ORF">Naga_100003g86</name>
</gene>
<keyword evidence="1" id="KW-1133">Transmembrane helix</keyword>
<protein>
    <submittedName>
        <fullName evidence="2">Uncharacterized protein</fullName>
    </submittedName>
</protein>
<reference evidence="2 3" key="1">
    <citation type="journal article" date="2014" name="Mol. Plant">
        <title>Chromosome Scale Genome Assembly and Transcriptome Profiling of Nannochloropsis gaditana in Nitrogen Depletion.</title>
        <authorList>
            <person name="Corteggiani Carpinelli E."/>
            <person name="Telatin A."/>
            <person name="Vitulo N."/>
            <person name="Forcato C."/>
            <person name="D'Angelo M."/>
            <person name="Schiavon R."/>
            <person name="Vezzi A."/>
            <person name="Giacometti G.M."/>
            <person name="Morosinotto T."/>
            <person name="Valle G."/>
        </authorList>
    </citation>
    <scope>NUCLEOTIDE SEQUENCE [LARGE SCALE GENOMIC DNA]</scope>
    <source>
        <strain evidence="2 3">B-31</strain>
    </source>
</reference>